<accession>A0AAX2K2W6</accession>
<comment type="caution">
    <text evidence="1">The sequence shown here is derived from an EMBL/GenBank/DDBJ whole genome shotgun (WGS) entry which is preliminary data.</text>
</comment>
<dbReference type="AlphaFoldDB" id="A0AAX2K2W6"/>
<dbReference type="EMBL" id="UDJK01000011">
    <property type="protein sequence ID" value="SRC30188.1"/>
    <property type="molecule type" value="Genomic_DNA"/>
</dbReference>
<dbReference type="Proteomes" id="UP000249918">
    <property type="component" value="Unassembled WGS sequence"/>
</dbReference>
<gene>
    <name evidence="1" type="ORF">SAMEA1466929_02262</name>
</gene>
<protein>
    <submittedName>
        <fullName evidence="1">Uncharacterized protein</fullName>
    </submittedName>
</protein>
<proteinExistence type="predicted"/>
<reference evidence="1 2" key="1">
    <citation type="submission" date="2018-06" db="EMBL/GenBank/DDBJ databases">
        <authorList>
            <consortium name="Pathogen Informatics"/>
            <person name="Doyle S."/>
        </authorList>
    </citation>
    <scope>NUCLEOTIDE SEQUENCE [LARGE SCALE GENOMIC DNA]</scope>
    <source>
        <strain evidence="1 2">EOE047</strain>
    </source>
</reference>
<sequence length="40" mass="4332">MFDDLKIANASLELLGSLMHALSANTLLKETVVVIVYLNA</sequence>
<evidence type="ECO:0000313" key="1">
    <source>
        <dbReference type="EMBL" id="SRC30188.1"/>
    </source>
</evidence>
<evidence type="ECO:0000313" key="2">
    <source>
        <dbReference type="Proteomes" id="UP000249918"/>
    </source>
</evidence>
<organism evidence="1 2">
    <name type="scientific">Staphylococcus aureus</name>
    <dbReference type="NCBI Taxonomy" id="1280"/>
    <lineage>
        <taxon>Bacteria</taxon>
        <taxon>Bacillati</taxon>
        <taxon>Bacillota</taxon>
        <taxon>Bacilli</taxon>
        <taxon>Bacillales</taxon>
        <taxon>Staphylococcaceae</taxon>
        <taxon>Staphylococcus</taxon>
    </lineage>
</organism>
<name>A0AAX2K2W6_STAAU</name>